<dbReference type="AlphaFoldDB" id="A0A931MDQ6"/>
<keyword evidence="2" id="KW-1185">Reference proteome</keyword>
<sequence length="78" mass="8668">MSIYDYIFYNGASYLGADSVEGINKITQMAKRLSPLSGEIVRHRDGAVIINPDDTVKVLGFKDSTFRDRLCRLLGVSV</sequence>
<name>A0A931MDQ6_9BACT</name>
<dbReference type="EMBL" id="JADWYR010000004">
    <property type="protein sequence ID" value="MBG9378755.1"/>
    <property type="molecule type" value="Genomic_DNA"/>
</dbReference>
<dbReference type="Proteomes" id="UP000628448">
    <property type="component" value="Unassembled WGS sequence"/>
</dbReference>
<gene>
    <name evidence="1" type="ORF">I5907_21160</name>
</gene>
<accession>A0A931MDQ6</accession>
<evidence type="ECO:0000313" key="2">
    <source>
        <dbReference type="Proteomes" id="UP000628448"/>
    </source>
</evidence>
<evidence type="ECO:0000313" key="1">
    <source>
        <dbReference type="EMBL" id="MBG9378755.1"/>
    </source>
</evidence>
<proteinExistence type="predicted"/>
<protein>
    <submittedName>
        <fullName evidence="1">Uncharacterized protein</fullName>
    </submittedName>
</protein>
<reference evidence="1" key="1">
    <citation type="submission" date="2020-11" db="EMBL/GenBank/DDBJ databases">
        <title>Bacterial whole genome sequence for Panacibacter sp. DH6.</title>
        <authorList>
            <person name="Le V."/>
            <person name="Ko S."/>
            <person name="Ahn C.-Y."/>
            <person name="Oh H.-M."/>
        </authorList>
    </citation>
    <scope>NUCLEOTIDE SEQUENCE</scope>
    <source>
        <strain evidence="1">DH6</strain>
    </source>
</reference>
<organism evidence="1 2">
    <name type="scientific">Panacibacter microcysteis</name>
    <dbReference type="NCBI Taxonomy" id="2793269"/>
    <lineage>
        <taxon>Bacteria</taxon>
        <taxon>Pseudomonadati</taxon>
        <taxon>Bacteroidota</taxon>
        <taxon>Chitinophagia</taxon>
        <taxon>Chitinophagales</taxon>
        <taxon>Chitinophagaceae</taxon>
        <taxon>Panacibacter</taxon>
    </lineage>
</organism>
<dbReference type="RefSeq" id="WP_196992861.1">
    <property type="nucleotide sequence ID" value="NZ_JADWYR010000004.1"/>
</dbReference>
<comment type="caution">
    <text evidence="1">The sequence shown here is derived from an EMBL/GenBank/DDBJ whole genome shotgun (WGS) entry which is preliminary data.</text>
</comment>